<dbReference type="EMBL" id="JACAZI010000008">
    <property type="protein sequence ID" value="KAF7354064.1"/>
    <property type="molecule type" value="Genomic_DNA"/>
</dbReference>
<keyword evidence="2" id="KW-1185">Reference proteome</keyword>
<name>A0A8H6Y924_9AGAR</name>
<comment type="caution">
    <text evidence="1">The sequence shown here is derived from an EMBL/GenBank/DDBJ whole genome shotgun (WGS) entry which is preliminary data.</text>
</comment>
<organism evidence="1 2">
    <name type="scientific">Mycena venus</name>
    <dbReference type="NCBI Taxonomy" id="2733690"/>
    <lineage>
        <taxon>Eukaryota</taxon>
        <taxon>Fungi</taxon>
        <taxon>Dikarya</taxon>
        <taxon>Basidiomycota</taxon>
        <taxon>Agaricomycotina</taxon>
        <taxon>Agaricomycetes</taxon>
        <taxon>Agaricomycetidae</taxon>
        <taxon>Agaricales</taxon>
        <taxon>Marasmiineae</taxon>
        <taxon>Mycenaceae</taxon>
        <taxon>Mycena</taxon>
    </lineage>
</organism>
<gene>
    <name evidence="1" type="ORF">MVEN_01093700</name>
</gene>
<dbReference type="Proteomes" id="UP000620124">
    <property type="component" value="Unassembled WGS sequence"/>
</dbReference>
<evidence type="ECO:0000313" key="2">
    <source>
        <dbReference type="Proteomes" id="UP000620124"/>
    </source>
</evidence>
<dbReference type="AlphaFoldDB" id="A0A8H6Y924"/>
<reference evidence="1" key="1">
    <citation type="submission" date="2020-05" db="EMBL/GenBank/DDBJ databases">
        <title>Mycena genomes resolve the evolution of fungal bioluminescence.</title>
        <authorList>
            <person name="Tsai I.J."/>
        </authorList>
    </citation>
    <scope>NUCLEOTIDE SEQUENCE</scope>
    <source>
        <strain evidence="1">CCC161011</strain>
    </source>
</reference>
<evidence type="ECO:0008006" key="3">
    <source>
        <dbReference type="Google" id="ProtNLM"/>
    </source>
</evidence>
<sequence>MASKGDNMSSPTLPLEIQFLILDRVRLDNGRIDRKELRRMAFVCLSWAGHIESLLFRGVDLGDTHALAQRYLSLFHRNNRLGRYTTRLSLQPDIAFDYPDLQTFLPNVCTVIVSGCIMGPLKESSRPWSTVRRLCIRFCLLSTAGDLWRLIGLFPALERLEFSGWLMPETPETLIGGAIDIPAIHLKHLVLESFRNNSPHSVALQLALHELTVERVSITLEALDHDASPLNTLLSKIGPSVQHLELTELPADMTPVVGISIRPCTALRGLTLSLRFSTDSPQDMKAGLITLLGQIRSPMLAMLSLRVSLTVPLLELPWEEVDRILAGSLYPELRRVVVGVLVSDAPSKTELCSSFDELAMTLNDKMVGLVQRRLLHFERGDL</sequence>
<evidence type="ECO:0000313" key="1">
    <source>
        <dbReference type="EMBL" id="KAF7354064.1"/>
    </source>
</evidence>
<proteinExistence type="predicted"/>
<accession>A0A8H6Y924</accession>
<dbReference type="SUPFAM" id="SSF52047">
    <property type="entry name" value="RNI-like"/>
    <property type="match status" value="1"/>
</dbReference>
<dbReference type="OrthoDB" id="3048687at2759"/>
<protein>
    <recommendedName>
        <fullName evidence="3">F-box domain-containing protein</fullName>
    </recommendedName>
</protein>